<accession>A0AAN9MKF7</accession>
<gene>
    <name evidence="1" type="ORF">VNO80_15549</name>
</gene>
<dbReference type="AlphaFoldDB" id="A0AAN9MKF7"/>
<dbReference type="Proteomes" id="UP001374584">
    <property type="component" value="Unassembled WGS sequence"/>
</dbReference>
<sequence length="75" mass="8520">MSESRPPKRPKITRFGNAVARLLVIDLLPRNFSCCDCDLDMARVATILPLEQFLFCNTVYNFLHPPLSEGLDPKN</sequence>
<proteinExistence type="predicted"/>
<name>A0AAN9MKF7_PHACN</name>
<comment type="caution">
    <text evidence="1">The sequence shown here is derived from an EMBL/GenBank/DDBJ whole genome shotgun (WGS) entry which is preliminary data.</text>
</comment>
<organism evidence="1 2">
    <name type="scientific">Phaseolus coccineus</name>
    <name type="common">Scarlet runner bean</name>
    <name type="synonym">Phaseolus multiflorus</name>
    <dbReference type="NCBI Taxonomy" id="3886"/>
    <lineage>
        <taxon>Eukaryota</taxon>
        <taxon>Viridiplantae</taxon>
        <taxon>Streptophyta</taxon>
        <taxon>Embryophyta</taxon>
        <taxon>Tracheophyta</taxon>
        <taxon>Spermatophyta</taxon>
        <taxon>Magnoliopsida</taxon>
        <taxon>eudicotyledons</taxon>
        <taxon>Gunneridae</taxon>
        <taxon>Pentapetalae</taxon>
        <taxon>rosids</taxon>
        <taxon>fabids</taxon>
        <taxon>Fabales</taxon>
        <taxon>Fabaceae</taxon>
        <taxon>Papilionoideae</taxon>
        <taxon>50 kb inversion clade</taxon>
        <taxon>NPAAA clade</taxon>
        <taxon>indigoferoid/millettioid clade</taxon>
        <taxon>Phaseoleae</taxon>
        <taxon>Phaseolus</taxon>
    </lineage>
</organism>
<keyword evidence="2" id="KW-1185">Reference proteome</keyword>
<evidence type="ECO:0000313" key="1">
    <source>
        <dbReference type="EMBL" id="KAK7356281.1"/>
    </source>
</evidence>
<reference evidence="1 2" key="1">
    <citation type="submission" date="2024-01" db="EMBL/GenBank/DDBJ databases">
        <title>The genomes of 5 underutilized Papilionoideae crops provide insights into root nodulation and disease resistanc.</title>
        <authorList>
            <person name="Jiang F."/>
        </authorList>
    </citation>
    <scope>NUCLEOTIDE SEQUENCE [LARGE SCALE GENOMIC DNA]</scope>
    <source>
        <strain evidence="1">JINMINGXINNONG_FW02</strain>
        <tissue evidence="1">Leaves</tissue>
    </source>
</reference>
<evidence type="ECO:0000313" key="2">
    <source>
        <dbReference type="Proteomes" id="UP001374584"/>
    </source>
</evidence>
<protein>
    <submittedName>
        <fullName evidence="1">Uncharacterized protein</fullName>
    </submittedName>
</protein>
<dbReference type="EMBL" id="JAYMYR010000006">
    <property type="protein sequence ID" value="KAK7356281.1"/>
    <property type="molecule type" value="Genomic_DNA"/>
</dbReference>